<keyword evidence="5" id="KW-0464">Manganese</keyword>
<keyword evidence="3" id="KW-0479">Metal-binding</keyword>
<dbReference type="PRINTS" id="PR00599">
    <property type="entry name" value="MAPEPTIDASE"/>
</dbReference>
<evidence type="ECO:0000313" key="9">
    <source>
        <dbReference type="Proteomes" id="UP000253314"/>
    </source>
</evidence>
<dbReference type="GO" id="GO:0008235">
    <property type="term" value="F:metalloexopeptidase activity"/>
    <property type="evidence" value="ECO:0007669"/>
    <property type="project" value="UniProtKB-ARBA"/>
</dbReference>
<dbReference type="InterPro" id="IPR000587">
    <property type="entry name" value="Creatinase_N"/>
</dbReference>
<dbReference type="InterPro" id="IPR001714">
    <property type="entry name" value="Pept_M24_MAP"/>
</dbReference>
<evidence type="ECO:0000256" key="5">
    <source>
        <dbReference type="ARBA" id="ARBA00023211"/>
    </source>
</evidence>
<feature type="domain" description="Peptidase M24" evidence="6">
    <location>
        <begin position="149"/>
        <end position="349"/>
    </location>
</feature>
<sequence length="366" mass="41339">MNQRLQHLAQWLKEQNHCFALLTSTANVFYLTNFYTNPHERLVGLLVFSEEEPFLVCPGMEVSQARDAGWKGEIIGYSDSDNPWELIHISLKKRNIKEAESIAVEKEQLSYKRAEEVIKRYPNASLHSLETKMNELRLIKDKKEITVLSAAAKLADFGVKRGVQALKEGVTEMEVVAAVEYALKKKGVREMSFSTMVLFGEKSGQPHGHPGDRKLTEGDFVLFDLGVRLDGYCSDITRTVVYKKINEKQKEIYELVLKAQLETLEICKPGIRIGDLDTTARTIITNGGYDKCFPHRIGHGLGIDVHEYPSMNSKNDGVLQEGMVFTIEPGIYLPDLGGVRIEDDLFITKDGCQVFTHYPKNLQIVT</sequence>
<keyword evidence="4" id="KW-0378">Hydrolase</keyword>
<comment type="caution">
    <text evidence="8">The sequence shown here is derived from an EMBL/GenBank/DDBJ whole genome shotgun (WGS) entry which is preliminary data.</text>
</comment>
<dbReference type="PANTHER" id="PTHR46112:SF10">
    <property type="entry name" value="DIPEPTIDASE YKVY-RELATED"/>
    <property type="match status" value="1"/>
</dbReference>
<evidence type="ECO:0000256" key="2">
    <source>
        <dbReference type="ARBA" id="ARBA00008766"/>
    </source>
</evidence>
<accession>A0A366Y215</accession>
<dbReference type="InterPro" id="IPR001131">
    <property type="entry name" value="Peptidase_M24B_aminopep-P_CS"/>
</dbReference>
<keyword evidence="9" id="KW-1185">Reference proteome</keyword>
<reference evidence="8 9" key="1">
    <citation type="submission" date="2018-07" db="EMBL/GenBank/DDBJ databases">
        <title>Lottiidibacillus patelloidae gen. nov., sp. nov., isolated from the intestinal tract of a marine limpet and the reclassification of B. taeanensis BH030017T, B. algicola KMM 3737T and B. hwajinpoensis SW-72T as genus Lottiidibacillus.</title>
        <authorList>
            <person name="Liu R."/>
            <person name="Huang Z."/>
        </authorList>
    </citation>
    <scope>NUCLEOTIDE SEQUENCE [LARGE SCALE GENOMIC DNA]</scope>
    <source>
        <strain evidence="8 9">BH030017</strain>
    </source>
</reference>
<dbReference type="InterPro" id="IPR029149">
    <property type="entry name" value="Creatin/AminoP/Spt16_N"/>
</dbReference>
<evidence type="ECO:0000259" key="6">
    <source>
        <dbReference type="Pfam" id="PF00557"/>
    </source>
</evidence>
<evidence type="ECO:0000259" key="7">
    <source>
        <dbReference type="Pfam" id="PF01321"/>
    </source>
</evidence>
<dbReference type="Proteomes" id="UP000253314">
    <property type="component" value="Unassembled WGS sequence"/>
</dbReference>
<dbReference type="Gene3D" id="3.40.350.10">
    <property type="entry name" value="Creatinase/prolidase N-terminal domain"/>
    <property type="match status" value="1"/>
</dbReference>
<dbReference type="GO" id="GO:0046872">
    <property type="term" value="F:metal ion binding"/>
    <property type="evidence" value="ECO:0007669"/>
    <property type="project" value="UniProtKB-KW"/>
</dbReference>
<evidence type="ECO:0000256" key="4">
    <source>
        <dbReference type="ARBA" id="ARBA00022801"/>
    </source>
</evidence>
<dbReference type="RefSeq" id="WP_113804509.1">
    <property type="nucleotide sequence ID" value="NZ_QOCW01000002.1"/>
</dbReference>
<comment type="similarity">
    <text evidence="2">Belongs to the peptidase M24B family.</text>
</comment>
<dbReference type="SUPFAM" id="SSF55920">
    <property type="entry name" value="Creatinase/aminopeptidase"/>
    <property type="match status" value="1"/>
</dbReference>
<comment type="cofactor">
    <cofactor evidence="1">
        <name>Mn(2+)</name>
        <dbReference type="ChEBI" id="CHEBI:29035"/>
    </cofactor>
</comment>
<evidence type="ECO:0000256" key="3">
    <source>
        <dbReference type="ARBA" id="ARBA00022723"/>
    </source>
</evidence>
<organism evidence="8 9">
    <name type="scientific">Bacillus taeanensis</name>
    <dbReference type="NCBI Taxonomy" id="273032"/>
    <lineage>
        <taxon>Bacteria</taxon>
        <taxon>Bacillati</taxon>
        <taxon>Bacillota</taxon>
        <taxon>Bacilli</taxon>
        <taxon>Bacillales</taxon>
        <taxon>Bacillaceae</taxon>
        <taxon>Bacillus</taxon>
    </lineage>
</organism>
<dbReference type="EMBL" id="QOCW01000002">
    <property type="protein sequence ID" value="RBW71029.1"/>
    <property type="molecule type" value="Genomic_DNA"/>
</dbReference>
<dbReference type="AlphaFoldDB" id="A0A366Y215"/>
<dbReference type="InterPro" id="IPR000994">
    <property type="entry name" value="Pept_M24"/>
</dbReference>
<dbReference type="FunFam" id="3.90.230.10:FF:000014">
    <property type="entry name" value="Aminopeptidase P family protein"/>
    <property type="match status" value="1"/>
</dbReference>
<dbReference type="Pfam" id="PF01321">
    <property type="entry name" value="Creatinase_N"/>
    <property type="match status" value="1"/>
</dbReference>
<dbReference type="GO" id="GO:0004177">
    <property type="term" value="F:aminopeptidase activity"/>
    <property type="evidence" value="ECO:0007669"/>
    <property type="project" value="UniProtKB-KW"/>
</dbReference>
<protein>
    <submittedName>
        <fullName evidence="8">Aminopeptidase P family protein</fullName>
    </submittedName>
</protein>
<feature type="domain" description="Creatinase N-terminal" evidence="7">
    <location>
        <begin position="4"/>
        <end position="139"/>
    </location>
</feature>
<dbReference type="SUPFAM" id="SSF53092">
    <property type="entry name" value="Creatinase/prolidase N-terminal domain"/>
    <property type="match status" value="1"/>
</dbReference>
<dbReference type="CDD" id="cd01092">
    <property type="entry name" value="APP-like"/>
    <property type="match status" value="1"/>
</dbReference>
<dbReference type="PROSITE" id="PS00491">
    <property type="entry name" value="PROLINE_PEPTIDASE"/>
    <property type="match status" value="1"/>
</dbReference>
<keyword evidence="8" id="KW-0031">Aminopeptidase</keyword>
<gene>
    <name evidence="8" type="ORF">DS031_03290</name>
</gene>
<name>A0A366Y215_9BACI</name>
<proteinExistence type="inferred from homology"/>
<dbReference type="Pfam" id="PF00557">
    <property type="entry name" value="Peptidase_M24"/>
    <property type="match status" value="1"/>
</dbReference>
<dbReference type="PANTHER" id="PTHR46112">
    <property type="entry name" value="AMINOPEPTIDASE"/>
    <property type="match status" value="1"/>
</dbReference>
<keyword evidence="8" id="KW-0645">Protease</keyword>
<evidence type="ECO:0000313" key="8">
    <source>
        <dbReference type="EMBL" id="RBW71029.1"/>
    </source>
</evidence>
<dbReference type="InterPro" id="IPR036005">
    <property type="entry name" value="Creatinase/aminopeptidase-like"/>
</dbReference>
<evidence type="ECO:0000256" key="1">
    <source>
        <dbReference type="ARBA" id="ARBA00001936"/>
    </source>
</evidence>
<dbReference type="OrthoDB" id="9806388at2"/>
<dbReference type="InterPro" id="IPR050659">
    <property type="entry name" value="Peptidase_M24B"/>
</dbReference>
<dbReference type="Gene3D" id="3.90.230.10">
    <property type="entry name" value="Creatinase/methionine aminopeptidase superfamily"/>
    <property type="match status" value="1"/>
</dbReference>